<evidence type="ECO:0000313" key="2">
    <source>
        <dbReference type="Proteomes" id="UP001163603"/>
    </source>
</evidence>
<accession>A0ACC0XM95</accession>
<dbReference type="Proteomes" id="UP001163603">
    <property type="component" value="Chromosome 11"/>
</dbReference>
<organism evidence="1 2">
    <name type="scientific">Pistacia integerrima</name>
    <dbReference type="NCBI Taxonomy" id="434235"/>
    <lineage>
        <taxon>Eukaryota</taxon>
        <taxon>Viridiplantae</taxon>
        <taxon>Streptophyta</taxon>
        <taxon>Embryophyta</taxon>
        <taxon>Tracheophyta</taxon>
        <taxon>Spermatophyta</taxon>
        <taxon>Magnoliopsida</taxon>
        <taxon>eudicotyledons</taxon>
        <taxon>Gunneridae</taxon>
        <taxon>Pentapetalae</taxon>
        <taxon>rosids</taxon>
        <taxon>malvids</taxon>
        <taxon>Sapindales</taxon>
        <taxon>Anacardiaceae</taxon>
        <taxon>Pistacia</taxon>
    </lineage>
</organism>
<evidence type="ECO:0000313" key="1">
    <source>
        <dbReference type="EMBL" id="KAJ0020410.1"/>
    </source>
</evidence>
<comment type="caution">
    <text evidence="1">The sequence shown here is derived from an EMBL/GenBank/DDBJ whole genome shotgun (WGS) entry which is preliminary data.</text>
</comment>
<dbReference type="EMBL" id="CM047746">
    <property type="protein sequence ID" value="KAJ0020410.1"/>
    <property type="molecule type" value="Genomic_DNA"/>
</dbReference>
<proteinExistence type="predicted"/>
<keyword evidence="2" id="KW-1185">Reference proteome</keyword>
<reference evidence="2" key="1">
    <citation type="journal article" date="2023" name="G3 (Bethesda)">
        <title>Genome assembly and association tests identify interacting loci associated with vigor, precocity, and sex in interspecific pistachio rootstocks.</title>
        <authorList>
            <person name="Palmer W."/>
            <person name="Jacygrad E."/>
            <person name="Sagayaradj S."/>
            <person name="Cavanaugh K."/>
            <person name="Han R."/>
            <person name="Bertier L."/>
            <person name="Beede B."/>
            <person name="Kafkas S."/>
            <person name="Golino D."/>
            <person name="Preece J."/>
            <person name="Michelmore R."/>
        </authorList>
    </citation>
    <scope>NUCLEOTIDE SEQUENCE [LARGE SCALE GENOMIC DNA]</scope>
</reference>
<gene>
    <name evidence="1" type="ORF">Pint_32780</name>
</gene>
<sequence length="322" mass="36349">MNSFSTGSFIRADHKISIISRSFRTSQLAYTKLIEIYTHDRALHSGKVLHAHLIITGLARLTHFASKLIAFYTECRKILYARKLFDKIPKTNIHRWIALIGAYARRGYHQEALDVFNEMQGQRVTPNVVTWNSLIAGFSQKGDQVMVSKLFGLMHNNGVEPDVVSWTSVISGLVQNFCNDQAFDMFKQMLGMGFYPSSATISSILAACASVANVKRLSSRDRLFGFWELYRPFCSFCTSWDNCSTSTKVHHYGIGKFKGRCVMFFPSGTFLSLAKPNHSTAEKSDVICKSPWPERDQVSAVRLPAASSVYCKLVIMLFSRHN</sequence>
<protein>
    <submittedName>
        <fullName evidence="1">Uncharacterized protein</fullName>
    </submittedName>
</protein>
<name>A0ACC0XM95_9ROSI</name>